<evidence type="ECO:0000313" key="7">
    <source>
        <dbReference type="EMBL" id="NVY96369.1"/>
    </source>
</evidence>
<dbReference type="GO" id="GO:0005829">
    <property type="term" value="C:cytosol"/>
    <property type="evidence" value="ECO:0007669"/>
    <property type="project" value="TreeGrafter"/>
</dbReference>
<name>A0A850QZZ9_9LACO</name>
<evidence type="ECO:0000256" key="1">
    <source>
        <dbReference type="ARBA" id="ARBA00012104"/>
    </source>
</evidence>
<keyword evidence="8" id="KW-1185">Reference proteome</keyword>
<protein>
    <recommendedName>
        <fullName evidence="1">pyridoxal kinase</fullName>
        <ecNumber evidence="1">2.7.1.35</ecNumber>
    </recommendedName>
</protein>
<dbReference type="Proteomes" id="UP000563523">
    <property type="component" value="Unassembled WGS sequence"/>
</dbReference>
<reference evidence="7 8" key="1">
    <citation type="submission" date="2020-06" db="EMBL/GenBank/DDBJ databases">
        <authorList>
            <person name="Kang J."/>
        </authorList>
    </citation>
    <scope>NUCLEOTIDE SEQUENCE [LARGE SCALE GENOMIC DNA]</scope>
    <source>
        <strain evidence="7 8">DCY120</strain>
    </source>
</reference>
<gene>
    <name evidence="7" type="ORF">HU830_04175</name>
</gene>
<keyword evidence="3" id="KW-0547">Nucleotide-binding</keyword>
<evidence type="ECO:0000256" key="4">
    <source>
        <dbReference type="ARBA" id="ARBA00022777"/>
    </source>
</evidence>
<evidence type="ECO:0000256" key="5">
    <source>
        <dbReference type="ARBA" id="ARBA00022840"/>
    </source>
</evidence>
<dbReference type="SUPFAM" id="SSF53613">
    <property type="entry name" value="Ribokinase-like"/>
    <property type="match status" value="1"/>
</dbReference>
<dbReference type="InterPro" id="IPR004625">
    <property type="entry name" value="PyrdxlKinase"/>
</dbReference>
<dbReference type="EC" id="2.7.1.35" evidence="1"/>
<comment type="caution">
    <text evidence="7">The sequence shown here is derived from an EMBL/GenBank/DDBJ whole genome shotgun (WGS) entry which is preliminary data.</text>
</comment>
<accession>A0A850QZZ9</accession>
<keyword evidence="5" id="KW-0067">ATP-binding</keyword>
<organism evidence="7 8">
    <name type="scientific">Bombilactobacillus apium</name>
    <dbReference type="NCBI Taxonomy" id="2675299"/>
    <lineage>
        <taxon>Bacteria</taxon>
        <taxon>Bacillati</taxon>
        <taxon>Bacillota</taxon>
        <taxon>Bacilli</taxon>
        <taxon>Lactobacillales</taxon>
        <taxon>Lactobacillaceae</taxon>
        <taxon>Bombilactobacillus</taxon>
    </lineage>
</organism>
<proteinExistence type="predicted"/>
<dbReference type="Gene3D" id="3.40.1190.20">
    <property type="match status" value="1"/>
</dbReference>
<dbReference type="Pfam" id="PF08543">
    <property type="entry name" value="Phos_pyr_kin"/>
    <property type="match status" value="1"/>
</dbReference>
<sequence>MSKEPPSRPLPSQFLVAEDWSCLGRISLQTATTIFQIWGLPTTYFPVHLLAAHPGWDPNAPQLDLTAWLEETLTYWHNRVFKGAYLGYLGSIAVTHLWQQFLEDCSGLVLLDPAMADHGQLYPGFDEDYVQAQRELLTVADVLTPNLSEAELLLKQSITTDTDLTAALVSLTRQIRGDKVIITSVHEGQQIGCAYLEHQQLRKVLHPRNPHNFTGTGDLFSSLLACLLFSGWQWQQAIVQATALTAEAVNLTPATAVDVDLTAIIPRFWRLKEVRESD</sequence>
<dbReference type="InterPro" id="IPR013749">
    <property type="entry name" value="PM/HMP-P_kinase-1"/>
</dbReference>
<dbReference type="GO" id="GO:0009443">
    <property type="term" value="P:pyridoxal 5'-phosphate salvage"/>
    <property type="evidence" value="ECO:0007669"/>
    <property type="project" value="InterPro"/>
</dbReference>
<dbReference type="AlphaFoldDB" id="A0A850QZZ9"/>
<dbReference type="PANTHER" id="PTHR10534">
    <property type="entry name" value="PYRIDOXAL KINASE"/>
    <property type="match status" value="1"/>
</dbReference>
<dbReference type="RefSeq" id="WP_176942531.1">
    <property type="nucleotide sequence ID" value="NZ_JABZEC010000003.1"/>
</dbReference>
<dbReference type="GO" id="GO:0005524">
    <property type="term" value="F:ATP binding"/>
    <property type="evidence" value="ECO:0007669"/>
    <property type="project" value="UniProtKB-KW"/>
</dbReference>
<dbReference type="EMBL" id="JABZEC010000003">
    <property type="protein sequence ID" value="NVY96369.1"/>
    <property type="molecule type" value="Genomic_DNA"/>
</dbReference>
<evidence type="ECO:0000256" key="2">
    <source>
        <dbReference type="ARBA" id="ARBA00022679"/>
    </source>
</evidence>
<dbReference type="GO" id="GO:0008478">
    <property type="term" value="F:pyridoxal kinase activity"/>
    <property type="evidence" value="ECO:0007669"/>
    <property type="project" value="UniProtKB-EC"/>
</dbReference>
<keyword evidence="4 7" id="KW-0418">Kinase</keyword>
<evidence type="ECO:0000313" key="8">
    <source>
        <dbReference type="Proteomes" id="UP000563523"/>
    </source>
</evidence>
<feature type="domain" description="Pyridoxamine kinase/Phosphomethylpyrimidine kinase" evidence="6">
    <location>
        <begin position="86"/>
        <end position="250"/>
    </location>
</feature>
<evidence type="ECO:0000259" key="6">
    <source>
        <dbReference type="Pfam" id="PF08543"/>
    </source>
</evidence>
<dbReference type="PANTHER" id="PTHR10534:SF2">
    <property type="entry name" value="PYRIDOXAL KINASE"/>
    <property type="match status" value="1"/>
</dbReference>
<dbReference type="InterPro" id="IPR029056">
    <property type="entry name" value="Ribokinase-like"/>
</dbReference>
<evidence type="ECO:0000256" key="3">
    <source>
        <dbReference type="ARBA" id="ARBA00022741"/>
    </source>
</evidence>
<keyword evidence="2" id="KW-0808">Transferase</keyword>